<sequence>MTPRDSRVSAAYWTDAIEVLTRGVEGFRPFSHVFRADDVRAGIIRTTANFDNALFLLGARYSAGFPTSLLADDLESVVTIWENWNRYAAVSDGGFPLEALTFNDKQPYYYALWLASVARCIGVNSALTDRLIEIVAAAGGADPVLGTLLGVEPVRDTVWHKRPFQNLDTAATGTPDRAISALNRYVQAWQKNISFIWWAPALKAVQGDNFETYFGYWAWEAAGLVVARGLDDSVLRSSPYYPVDLVDGQQDG</sequence>
<dbReference type="Pfam" id="PF08929">
    <property type="entry name" value="PoNi_C"/>
    <property type="match status" value="1"/>
</dbReference>
<accession>A0A9Q2W591</accession>
<dbReference type="Proteomes" id="UP000709437">
    <property type="component" value="Unassembled WGS sequence"/>
</dbReference>
<reference evidence="3" key="1">
    <citation type="submission" date="2021-05" db="EMBL/GenBank/DDBJ databases">
        <title>Whole genome sequence of Curtobacterium flaccumfaciens pv. flaccumfaciens strain CFBP 3417.</title>
        <authorList>
            <person name="Osdaghi E."/>
            <person name="Taghouti G."/>
            <person name="Portier P."/>
            <person name="Fazliarab A."/>
            <person name="Taghavi S.M."/>
            <person name="Briand M."/>
            <person name="Le-Saux M."/>
            <person name="Jacques M.-A."/>
        </authorList>
    </citation>
    <scope>NUCLEOTIDE SEQUENCE</scope>
    <source>
        <strain evidence="3">CFBP 3417</strain>
    </source>
</reference>
<organism evidence="3 4">
    <name type="scientific">Curtobacterium flaccumfaciens pv. flaccumfaciens</name>
    <dbReference type="NCBI Taxonomy" id="138532"/>
    <lineage>
        <taxon>Bacteria</taxon>
        <taxon>Bacillati</taxon>
        <taxon>Actinomycetota</taxon>
        <taxon>Actinomycetes</taxon>
        <taxon>Micrococcales</taxon>
        <taxon>Microbacteriaceae</taxon>
        <taxon>Curtobacterium</taxon>
    </lineage>
</organism>
<dbReference type="RefSeq" id="WP_081612279.1">
    <property type="nucleotide sequence ID" value="NZ_JAHEWX010000016.1"/>
</dbReference>
<dbReference type="EMBL" id="JAHEWX010000016">
    <property type="protein sequence ID" value="MBT1542635.1"/>
    <property type="molecule type" value="Genomic_DNA"/>
</dbReference>
<feature type="domain" description="PoNi N-terminal" evidence="1">
    <location>
        <begin position="48"/>
        <end position="132"/>
    </location>
</feature>
<dbReference type="Pfam" id="PF08928">
    <property type="entry name" value="PoNi_N"/>
    <property type="match status" value="1"/>
</dbReference>
<dbReference type="AlphaFoldDB" id="A0A9Q2W591"/>
<proteinExistence type="predicted"/>
<evidence type="ECO:0000259" key="1">
    <source>
        <dbReference type="Pfam" id="PF08928"/>
    </source>
</evidence>
<dbReference type="InterPro" id="IPR015025">
    <property type="entry name" value="PoNi_C"/>
</dbReference>
<dbReference type="InterPro" id="IPR028983">
    <property type="entry name" value="PA2201-like_C"/>
</dbReference>
<comment type="caution">
    <text evidence="3">The sequence shown here is derived from an EMBL/GenBank/DDBJ whole genome shotgun (WGS) entry which is preliminary data.</text>
</comment>
<dbReference type="SUPFAM" id="SSF140731">
    <property type="entry name" value="PA2201 C-terminal domain-like"/>
    <property type="match status" value="1"/>
</dbReference>
<dbReference type="InterPro" id="IPR015024">
    <property type="entry name" value="PoNi_N"/>
</dbReference>
<dbReference type="Gene3D" id="1.10.3920.10">
    <property type="entry name" value="PA2201 C-terminal domain-like"/>
    <property type="match status" value="1"/>
</dbReference>
<evidence type="ECO:0000313" key="3">
    <source>
        <dbReference type="EMBL" id="MBT1542635.1"/>
    </source>
</evidence>
<protein>
    <submittedName>
        <fullName evidence="3">DUF1911 domain-containing protein</fullName>
    </submittedName>
</protein>
<feature type="domain" description="PoNi C-terminal" evidence="2">
    <location>
        <begin position="150"/>
        <end position="245"/>
    </location>
</feature>
<gene>
    <name evidence="3" type="ORF">KK103_12760</name>
</gene>
<evidence type="ECO:0000259" key="2">
    <source>
        <dbReference type="Pfam" id="PF08929"/>
    </source>
</evidence>
<name>A0A9Q2W591_9MICO</name>
<evidence type="ECO:0000313" key="4">
    <source>
        <dbReference type="Proteomes" id="UP000709437"/>
    </source>
</evidence>